<dbReference type="InterPro" id="IPR026838">
    <property type="entry name" value="YheC/D"/>
</dbReference>
<gene>
    <name evidence="3" type="ORF">AM231_17730</name>
</gene>
<dbReference type="PATRIC" id="fig|1705565.3.peg.5478"/>
<reference evidence="4" key="1">
    <citation type="submission" date="2015-08" db="EMBL/GenBank/DDBJ databases">
        <title>Genome sequencing project for genomic taxonomy and phylogenomics of Bacillus-like bacteria.</title>
        <authorList>
            <person name="Liu B."/>
            <person name="Wang J."/>
            <person name="Zhu Y."/>
            <person name="Liu G."/>
            <person name="Chen Q."/>
            <person name="Chen Z."/>
            <person name="Lan J."/>
            <person name="Che J."/>
            <person name="Ge C."/>
            <person name="Shi H."/>
            <person name="Pan Z."/>
            <person name="Liu X."/>
        </authorList>
    </citation>
    <scope>NUCLEOTIDE SEQUENCE [LARGE SCALE GENOMIC DNA]</scope>
    <source>
        <strain evidence="4">FJAT-22460</strain>
    </source>
</reference>
<keyword evidence="1" id="KW-0067">ATP-binding</keyword>
<proteinExistence type="predicted"/>
<protein>
    <recommendedName>
        <fullName evidence="2">ATP-grasp domain-containing protein</fullName>
    </recommendedName>
</protein>
<dbReference type="RefSeq" id="WP_054403858.1">
    <property type="nucleotide sequence ID" value="NZ_LIUT01000003.1"/>
</dbReference>
<keyword evidence="4" id="KW-1185">Reference proteome</keyword>
<dbReference type="Proteomes" id="UP000036932">
    <property type="component" value="Unassembled WGS sequence"/>
</dbReference>
<dbReference type="InterPro" id="IPR011761">
    <property type="entry name" value="ATP-grasp"/>
</dbReference>
<evidence type="ECO:0000313" key="3">
    <source>
        <dbReference type="EMBL" id="KOR82189.1"/>
    </source>
</evidence>
<dbReference type="SUPFAM" id="SSF56059">
    <property type="entry name" value="Glutathione synthetase ATP-binding domain-like"/>
    <property type="match status" value="1"/>
</dbReference>
<keyword evidence="1" id="KW-0547">Nucleotide-binding</keyword>
<dbReference type="EMBL" id="LIUT01000003">
    <property type="protein sequence ID" value="KOR82189.1"/>
    <property type="molecule type" value="Genomic_DNA"/>
</dbReference>
<evidence type="ECO:0000256" key="1">
    <source>
        <dbReference type="PROSITE-ProRule" id="PRU00409"/>
    </source>
</evidence>
<dbReference type="Gene3D" id="3.30.470.20">
    <property type="entry name" value="ATP-grasp fold, B domain"/>
    <property type="match status" value="1"/>
</dbReference>
<evidence type="ECO:0000313" key="4">
    <source>
        <dbReference type="Proteomes" id="UP000036932"/>
    </source>
</evidence>
<dbReference type="PROSITE" id="PS50975">
    <property type="entry name" value="ATP_GRASP"/>
    <property type="match status" value="1"/>
</dbReference>
<organism evidence="3 4">
    <name type="scientific">Paenibacillus solani</name>
    <dbReference type="NCBI Taxonomy" id="1705565"/>
    <lineage>
        <taxon>Bacteria</taxon>
        <taxon>Bacillati</taxon>
        <taxon>Bacillota</taxon>
        <taxon>Bacilli</taxon>
        <taxon>Bacillales</taxon>
        <taxon>Paenibacillaceae</taxon>
        <taxon>Paenibacillus</taxon>
    </lineage>
</organism>
<dbReference type="GO" id="GO:0046872">
    <property type="term" value="F:metal ion binding"/>
    <property type="evidence" value="ECO:0007669"/>
    <property type="project" value="InterPro"/>
</dbReference>
<name>A0A0M1NJX2_9BACL</name>
<feature type="domain" description="ATP-grasp" evidence="2">
    <location>
        <begin position="313"/>
        <end position="369"/>
    </location>
</feature>
<dbReference type="Pfam" id="PF14398">
    <property type="entry name" value="ATPgrasp_YheCD"/>
    <property type="match status" value="1"/>
</dbReference>
<dbReference type="AlphaFoldDB" id="A0A0M1NJX2"/>
<comment type="caution">
    <text evidence="3">The sequence shown here is derived from an EMBL/GenBank/DDBJ whole genome shotgun (WGS) entry which is preliminary data.</text>
</comment>
<evidence type="ECO:0000259" key="2">
    <source>
        <dbReference type="PROSITE" id="PS50975"/>
    </source>
</evidence>
<accession>A0A0M1NJX2</accession>
<dbReference type="GO" id="GO:0005524">
    <property type="term" value="F:ATP binding"/>
    <property type="evidence" value="ECO:0007669"/>
    <property type="project" value="UniProtKB-UniRule"/>
</dbReference>
<dbReference type="OrthoDB" id="7869153at2"/>
<sequence length="378" mass="42588">MSLNMIGTMGVMVCRRPGFPPFAEKEYLGKLSSQAKGLGVQVFVFCPEGDSTVGRIRDPVNQIRGYHYNPADGWSTGTFSAPELIYDRCLHRNGDETASASEFLNRLLQQGSMLWSRGLPGKIKVHQFLKRFSALKPHLPATIRYTGAESLNRALLTFGSGIFMKPSGGSHGRHTLYLSFIEDQKIKLHGRDRRNCTFEQTITLQQMDEWVRHFTGTRRFIIQPFLRLLNRKGNPYDLRSLVQKNDRGLWSITGIAVRQGAEHGLTSNLHGGGTAYPALPYLTSDFGDEKALKIIRTIRHLSDQLPPLLEEGFGRLGELGIDFGIDTQGRVWILEVNSKPGRRAFTLTGDAHAARLSIEHPIQYARYLLLRQLRRVNT</sequence>